<dbReference type="Gene3D" id="2.60.40.10">
    <property type="entry name" value="Immunoglobulins"/>
    <property type="match status" value="2"/>
</dbReference>
<evidence type="ECO:0000256" key="2">
    <source>
        <dbReference type="ARBA" id="ARBA00012754"/>
    </source>
</evidence>
<dbReference type="Pfam" id="PF22666">
    <property type="entry name" value="Glyco_hydro_2_N2"/>
    <property type="match status" value="1"/>
</dbReference>
<reference evidence="8" key="2">
    <citation type="journal article" date="2021" name="PeerJ">
        <title>Extensive microbial diversity within the chicken gut microbiome revealed by metagenomics and culture.</title>
        <authorList>
            <person name="Gilroy R."/>
            <person name="Ravi A."/>
            <person name="Getino M."/>
            <person name="Pursley I."/>
            <person name="Horton D.L."/>
            <person name="Alikhan N.F."/>
            <person name="Baker D."/>
            <person name="Gharbi K."/>
            <person name="Hall N."/>
            <person name="Watson M."/>
            <person name="Adriaenssens E.M."/>
            <person name="Foster-Nyarko E."/>
            <person name="Jarju S."/>
            <person name="Secka A."/>
            <person name="Antonio M."/>
            <person name="Oren A."/>
            <person name="Chaudhuri R.R."/>
            <person name="La Ragione R."/>
            <person name="Hildebrand F."/>
            <person name="Pallen M.J."/>
        </authorList>
    </citation>
    <scope>NUCLEOTIDE SEQUENCE</scope>
    <source>
        <strain evidence="8">CHK199-13235</strain>
    </source>
</reference>
<evidence type="ECO:0000313" key="8">
    <source>
        <dbReference type="EMBL" id="HIS75931.1"/>
    </source>
</evidence>
<proteinExistence type="predicted"/>
<evidence type="ECO:0000256" key="5">
    <source>
        <dbReference type="ARBA" id="ARBA00023295"/>
    </source>
</evidence>
<sequence>MKKISLNSGWKLCDTGFSVKYPAEAVKYAQNWYPCQVPCDVRMPLMEHGVIRDPVLACYAYDSEWIEQRAWWYFKSFSCSREDLDAEAVELAAEAIDTRCDVFLNGILIGSQANVHRAFQKDVKEYLTEGENCLAIRVTTGLEEVTEADVGDLHYAVCHETLHNRCGDTHRGDMRRAFVRRPQYTIGWDWGPRVVTCGIVGEVSLNIYEKIAIRELRVSTAEIRPDGSALLSVMVNIENLSLFATRDCDARLTVKYRGRLCGQLEWKRELLTGGYNYLEGTLEIPDAKLWWPNGYGEQPLYDVSLTAVCEGKETSFPMQQIGIRTVRLDLSPTGKGTERIFAILVNGVRIFCKGGDWIPADSIYARVSREKYARLVEEAVCANFNTFRIWGGGLYEKEYFYQLCDQKGILLWQDFMFACSTYPDHREEFAEECRRELDYQTKRLRNHPCIALFCGNNENQEIFYADESQDSWGLHYTRNRQYGMAVSNQIAKTVMHQNCPDIPYWNSSPYGGQKPASEGIGDVHHWGAAMMNPDMEKRIDPFVYDRLGAKFVSEYGYIGPCSLETIREYFDGQPIDRDSEIWKLHNNNFEKDTVLAGIRKHYPLDAAALSLEDYILYAGAVHGLILGYSLEAIRFKEQCHGALFWMYNDTWGEVGWTIVDYYLRRKIGFYGVKRAFSPLKLSMRAVDGQLLVQACNDTPKAVSVKAQFGYLSFDGTEARMQPLEIQAPARSRQYVYEGPLPDYNAKAGRLAVIPEGLFEPCVLRAGDLKDWNLPSDPQIRVEIRQEGENAAVTVSSPVYAHLVRVQGDFRCSDNYFDLLPGQSKTVTVYGAEASGISVRAYQPQ</sequence>
<dbReference type="Gene3D" id="3.20.20.80">
    <property type="entry name" value="Glycosidases"/>
    <property type="match status" value="1"/>
</dbReference>
<dbReference type="AlphaFoldDB" id="A0A9D1FL91"/>
<dbReference type="GO" id="GO:0006516">
    <property type="term" value="P:glycoprotein catabolic process"/>
    <property type="evidence" value="ECO:0007669"/>
    <property type="project" value="TreeGrafter"/>
</dbReference>
<evidence type="ECO:0000256" key="3">
    <source>
        <dbReference type="ARBA" id="ARBA00022801"/>
    </source>
</evidence>
<dbReference type="InterPro" id="IPR017853">
    <property type="entry name" value="GH"/>
</dbReference>
<comment type="caution">
    <text evidence="8">The sequence shown here is derived from an EMBL/GenBank/DDBJ whole genome shotgun (WGS) entry which is preliminary data.</text>
</comment>
<organism evidence="8 9">
    <name type="scientific">Candidatus Merdivicinus excrementipullorum</name>
    <dbReference type="NCBI Taxonomy" id="2840867"/>
    <lineage>
        <taxon>Bacteria</taxon>
        <taxon>Bacillati</taxon>
        <taxon>Bacillota</taxon>
        <taxon>Clostridia</taxon>
        <taxon>Eubacteriales</taxon>
        <taxon>Oscillospiraceae</taxon>
        <taxon>Oscillospiraceae incertae sedis</taxon>
        <taxon>Candidatus Merdivicinus</taxon>
    </lineage>
</organism>
<gene>
    <name evidence="8" type="ORF">IAB51_03875</name>
</gene>
<dbReference type="InterPro" id="IPR036156">
    <property type="entry name" value="Beta-gal/glucu_dom_sf"/>
</dbReference>
<dbReference type="InterPro" id="IPR050887">
    <property type="entry name" value="Beta-mannosidase_GH2"/>
</dbReference>
<dbReference type="InterPro" id="IPR013783">
    <property type="entry name" value="Ig-like_fold"/>
</dbReference>
<protein>
    <recommendedName>
        <fullName evidence="2">beta-mannosidase</fullName>
        <ecNumber evidence="2">3.2.1.25</ecNumber>
    </recommendedName>
</protein>
<dbReference type="PANTHER" id="PTHR43730:SF1">
    <property type="entry name" value="BETA-MANNOSIDASE"/>
    <property type="match status" value="1"/>
</dbReference>
<keyword evidence="4" id="KW-0325">Glycoprotein</keyword>
<evidence type="ECO:0000313" key="9">
    <source>
        <dbReference type="Proteomes" id="UP000824002"/>
    </source>
</evidence>
<accession>A0A9D1FL91</accession>
<dbReference type="SUPFAM" id="SSF49785">
    <property type="entry name" value="Galactose-binding domain-like"/>
    <property type="match status" value="1"/>
</dbReference>
<keyword evidence="5" id="KW-0326">Glycosidase</keyword>
<feature type="domain" description="Beta-mannosidase-like galactose-binding" evidence="7">
    <location>
        <begin position="30"/>
        <end position="200"/>
    </location>
</feature>
<evidence type="ECO:0000259" key="7">
    <source>
        <dbReference type="Pfam" id="PF22666"/>
    </source>
</evidence>
<dbReference type="EC" id="3.2.1.25" evidence="2"/>
<reference evidence="8" key="1">
    <citation type="submission" date="2020-10" db="EMBL/GenBank/DDBJ databases">
        <authorList>
            <person name="Gilroy R."/>
        </authorList>
    </citation>
    <scope>NUCLEOTIDE SEQUENCE</scope>
    <source>
        <strain evidence="8">CHK199-13235</strain>
    </source>
</reference>
<dbReference type="InterPro" id="IPR054593">
    <property type="entry name" value="Beta-mannosidase-like_N2"/>
</dbReference>
<evidence type="ECO:0000259" key="6">
    <source>
        <dbReference type="Pfam" id="PF17753"/>
    </source>
</evidence>
<dbReference type="PANTHER" id="PTHR43730">
    <property type="entry name" value="BETA-MANNOSIDASE"/>
    <property type="match status" value="1"/>
</dbReference>
<dbReference type="InterPro" id="IPR041625">
    <property type="entry name" value="Beta-mannosidase_Ig"/>
</dbReference>
<dbReference type="Proteomes" id="UP000824002">
    <property type="component" value="Unassembled WGS sequence"/>
</dbReference>
<name>A0A9D1FL91_9FIRM</name>
<dbReference type="EMBL" id="DVJP01000029">
    <property type="protein sequence ID" value="HIS75931.1"/>
    <property type="molecule type" value="Genomic_DNA"/>
</dbReference>
<dbReference type="GO" id="GO:0004567">
    <property type="term" value="F:beta-mannosidase activity"/>
    <property type="evidence" value="ECO:0007669"/>
    <property type="project" value="UniProtKB-EC"/>
</dbReference>
<dbReference type="SUPFAM" id="SSF51445">
    <property type="entry name" value="(Trans)glycosidases"/>
    <property type="match status" value="1"/>
</dbReference>
<dbReference type="InterPro" id="IPR008979">
    <property type="entry name" value="Galactose-bd-like_sf"/>
</dbReference>
<dbReference type="Gene3D" id="2.60.120.260">
    <property type="entry name" value="Galactose-binding domain-like"/>
    <property type="match status" value="1"/>
</dbReference>
<feature type="domain" description="Beta-mannosidase Ig-fold" evidence="6">
    <location>
        <begin position="776"/>
        <end position="830"/>
    </location>
</feature>
<dbReference type="Pfam" id="PF17753">
    <property type="entry name" value="Ig_mannosidase"/>
    <property type="match status" value="1"/>
</dbReference>
<comment type="catalytic activity">
    <reaction evidence="1">
        <text>Hydrolysis of terminal, non-reducing beta-D-mannose residues in beta-D-mannosides.</text>
        <dbReference type="EC" id="3.2.1.25"/>
    </reaction>
</comment>
<dbReference type="SUPFAM" id="SSF49303">
    <property type="entry name" value="beta-Galactosidase/glucuronidase domain"/>
    <property type="match status" value="2"/>
</dbReference>
<evidence type="ECO:0000256" key="1">
    <source>
        <dbReference type="ARBA" id="ARBA00000829"/>
    </source>
</evidence>
<keyword evidence="3" id="KW-0378">Hydrolase</keyword>
<evidence type="ECO:0000256" key="4">
    <source>
        <dbReference type="ARBA" id="ARBA00023180"/>
    </source>
</evidence>